<dbReference type="AlphaFoldDB" id="H3NJW1"/>
<dbReference type="InterPro" id="IPR044946">
    <property type="entry name" value="Restrct_endonuc_typeI_TRD_sf"/>
</dbReference>
<dbReference type="Proteomes" id="UP000006190">
    <property type="component" value="Unassembled WGS sequence"/>
</dbReference>
<dbReference type="Pfam" id="PF01420">
    <property type="entry name" value="Methylase_S"/>
    <property type="match status" value="1"/>
</dbReference>
<dbReference type="InterPro" id="IPR052021">
    <property type="entry name" value="Type-I_RS_S_subunit"/>
</dbReference>
<evidence type="ECO:0000256" key="2">
    <source>
        <dbReference type="ARBA" id="ARBA00022747"/>
    </source>
</evidence>
<dbReference type="OrthoDB" id="9795776at2"/>
<evidence type="ECO:0000259" key="4">
    <source>
        <dbReference type="Pfam" id="PF01420"/>
    </source>
</evidence>
<dbReference type="RefSeq" id="WP_006309333.1">
    <property type="nucleotide sequence ID" value="NZ_JH601133.1"/>
</dbReference>
<evidence type="ECO:0000256" key="1">
    <source>
        <dbReference type="ARBA" id="ARBA00010923"/>
    </source>
</evidence>
<dbReference type="GO" id="GO:0003677">
    <property type="term" value="F:DNA binding"/>
    <property type="evidence" value="ECO:0007669"/>
    <property type="project" value="UniProtKB-KW"/>
</dbReference>
<dbReference type="InterPro" id="IPR000055">
    <property type="entry name" value="Restrct_endonuc_typeI_TRD"/>
</dbReference>
<gene>
    <name evidence="5" type="ORF">HMPREF9708_01150</name>
</gene>
<keyword evidence="3" id="KW-0238">DNA-binding</keyword>
<dbReference type="Gene3D" id="3.90.220.20">
    <property type="entry name" value="DNA methylase specificity domains"/>
    <property type="match status" value="2"/>
</dbReference>
<dbReference type="STRING" id="883113.HMPREF9708_01150"/>
<feature type="domain" description="Type I restriction modification DNA specificity" evidence="4">
    <location>
        <begin position="255"/>
        <end position="358"/>
    </location>
</feature>
<name>H3NJW1_9LACT</name>
<proteinExistence type="inferred from homology"/>
<evidence type="ECO:0000313" key="5">
    <source>
        <dbReference type="EMBL" id="EHR36478.1"/>
    </source>
</evidence>
<dbReference type="HOGENOM" id="CLU_062393_0_0_9"/>
<evidence type="ECO:0000313" key="6">
    <source>
        <dbReference type="Proteomes" id="UP000006190"/>
    </source>
</evidence>
<reference evidence="5 6" key="1">
    <citation type="submission" date="2012-01" db="EMBL/GenBank/DDBJ databases">
        <title>The Genome Sequence of Facklamia languida CCUG 37842.</title>
        <authorList>
            <consortium name="The Broad Institute Genome Sequencing Platform"/>
            <person name="Earl A."/>
            <person name="Ward D."/>
            <person name="Feldgarden M."/>
            <person name="Gevers D."/>
            <person name="Huys G."/>
            <person name="Young S.K."/>
            <person name="Zeng Q."/>
            <person name="Gargeya S."/>
            <person name="Fitzgerald M."/>
            <person name="Haas B."/>
            <person name="Abouelleil A."/>
            <person name="Alvarado L."/>
            <person name="Arachchi H.M."/>
            <person name="Berlin A."/>
            <person name="Chapman S.B."/>
            <person name="Gearin G."/>
            <person name="Goldberg J."/>
            <person name="Griggs A."/>
            <person name="Gujja S."/>
            <person name="Hansen M."/>
            <person name="Heiman D."/>
            <person name="Howarth C."/>
            <person name="Larimer J."/>
            <person name="Lui A."/>
            <person name="MacDonald P.J.P."/>
            <person name="McCowen C."/>
            <person name="Montmayeur A."/>
            <person name="Murphy C."/>
            <person name="Neiman D."/>
            <person name="Pearson M."/>
            <person name="Priest M."/>
            <person name="Roberts A."/>
            <person name="Saif S."/>
            <person name="Shea T."/>
            <person name="Sisk P."/>
            <person name="Stolte C."/>
            <person name="Sykes S."/>
            <person name="Wortman J."/>
            <person name="Nusbaum C."/>
            <person name="Birren B."/>
        </authorList>
    </citation>
    <scope>NUCLEOTIDE SEQUENCE [LARGE SCALE GENOMIC DNA]</scope>
    <source>
        <strain evidence="5 6">CCUG 37842</strain>
    </source>
</reference>
<dbReference type="SUPFAM" id="SSF116734">
    <property type="entry name" value="DNA methylase specificity domain"/>
    <property type="match status" value="2"/>
</dbReference>
<dbReference type="GO" id="GO:0009307">
    <property type="term" value="P:DNA restriction-modification system"/>
    <property type="evidence" value="ECO:0007669"/>
    <property type="project" value="UniProtKB-KW"/>
</dbReference>
<accession>H3NJW1</accession>
<keyword evidence="2" id="KW-0680">Restriction system</keyword>
<dbReference type="PATRIC" id="fig|883113.3.peg.1145"/>
<organism evidence="5 6">
    <name type="scientific">Facklamia languida CCUG 37842</name>
    <dbReference type="NCBI Taxonomy" id="883113"/>
    <lineage>
        <taxon>Bacteria</taxon>
        <taxon>Bacillati</taxon>
        <taxon>Bacillota</taxon>
        <taxon>Bacilli</taxon>
        <taxon>Lactobacillales</taxon>
        <taxon>Aerococcaceae</taxon>
        <taxon>Facklamia</taxon>
    </lineage>
</organism>
<dbReference type="PANTHER" id="PTHR30408:SF12">
    <property type="entry name" value="TYPE I RESTRICTION ENZYME MJAVIII SPECIFICITY SUBUNIT"/>
    <property type="match status" value="1"/>
</dbReference>
<dbReference type="EMBL" id="AGEG01000014">
    <property type="protein sequence ID" value="EHR36478.1"/>
    <property type="molecule type" value="Genomic_DNA"/>
</dbReference>
<comment type="caution">
    <text evidence="5">The sequence shown here is derived from an EMBL/GenBank/DDBJ whole genome shotgun (WGS) entry which is preliminary data.</text>
</comment>
<dbReference type="Gene3D" id="1.10.287.1120">
    <property type="entry name" value="Bipartite methylase S protein"/>
    <property type="match status" value="1"/>
</dbReference>
<dbReference type="eggNOG" id="COG0732">
    <property type="taxonomic scope" value="Bacteria"/>
</dbReference>
<keyword evidence="6" id="KW-1185">Reference proteome</keyword>
<evidence type="ECO:0000256" key="3">
    <source>
        <dbReference type="ARBA" id="ARBA00023125"/>
    </source>
</evidence>
<protein>
    <recommendedName>
        <fullName evidence="4">Type I restriction modification DNA specificity domain-containing protein</fullName>
    </recommendedName>
</protein>
<comment type="similarity">
    <text evidence="1">Belongs to the type-I restriction system S methylase family.</text>
</comment>
<dbReference type="PANTHER" id="PTHR30408">
    <property type="entry name" value="TYPE-1 RESTRICTION ENZYME ECOKI SPECIFICITY PROTEIN"/>
    <property type="match status" value="1"/>
</dbReference>
<sequence length="378" mass="43407">MALTKYKLGELIELVLTTNTDLKYGPDDVRGMTITKEIIPTKADVTGTDLSKFLVVSPNEFIYNPRTHGKKIGFGYNNTSNTFIISWNNIAFRVKTSMISVILPDYLFLHFKRDEWDREACFQSWGSSTEVFAWESLCDMIVDLPPLSIQQKYVEIYNSMLANQQSYERGLEDLKFTFEALIDNYKHKSARKSVGEILEEVDNRNADGIITDVQGINITKKFMPSVANTNGVDLSKYKLVQKGHFAFSGMQTGRDECIRIALFDKEEPIVISPAYSVLEVKDKDVFAEYIMMWFSRKEVDRLGWFMSDASIRTNLDMDRFYEIEIPVPTLEVQKVIVNIYNAYNSRRDINEELKAQIKDICPILINGSIEEGMKTKEA</sequence>